<organism evidence="2">
    <name type="scientific">marine metagenome</name>
    <dbReference type="NCBI Taxonomy" id="408172"/>
    <lineage>
        <taxon>unclassified sequences</taxon>
        <taxon>metagenomes</taxon>
        <taxon>ecological metagenomes</taxon>
    </lineage>
</organism>
<dbReference type="AlphaFoldDB" id="A0A381U4W7"/>
<sequence>VLPTSNPENLDERQSCYAGLARSETIISVSILDERVPLNADPSDDFILPEILDKIIESENNGMDAVIVDCMEDPGVEEGRRLVDIPVVGPGHAAMNMAVILGHRFSILYPMEQLVFIRQLVHKYQLSSMLASIKYLPCGLEGIITDTKSTMESLQQTAIAAIEEDGASVIVPVCTLTSPLIQPLQTFLHEKGYPVPVIDGAAAAVKLAENLVDMDLTHSRVTYPLPLGVSERIT</sequence>
<reference evidence="2" key="1">
    <citation type="submission" date="2018-05" db="EMBL/GenBank/DDBJ databases">
        <authorList>
            <person name="Lanie J.A."/>
            <person name="Ng W.-L."/>
            <person name="Kazmierczak K.M."/>
            <person name="Andrzejewski T.M."/>
            <person name="Davidsen T.M."/>
            <person name="Wayne K.J."/>
            <person name="Tettelin H."/>
            <person name="Glass J.I."/>
            <person name="Rusch D."/>
            <person name="Podicherti R."/>
            <person name="Tsui H.-C.T."/>
            <person name="Winkler M.E."/>
        </authorList>
    </citation>
    <scope>NUCLEOTIDE SEQUENCE</scope>
</reference>
<protein>
    <recommendedName>
        <fullName evidence="3">Hydrogenase expression protein HupH</fullName>
    </recommendedName>
</protein>
<dbReference type="GO" id="GO:0047661">
    <property type="term" value="F:amino-acid racemase activity"/>
    <property type="evidence" value="ECO:0007669"/>
    <property type="project" value="InterPro"/>
</dbReference>
<dbReference type="InterPro" id="IPR052186">
    <property type="entry name" value="Hydantoin_racemase-like"/>
</dbReference>
<evidence type="ECO:0008006" key="3">
    <source>
        <dbReference type="Google" id="ProtNLM"/>
    </source>
</evidence>
<accession>A0A381U4W7</accession>
<gene>
    <name evidence="2" type="ORF">METZ01_LOCUS75645</name>
</gene>
<comment type="similarity">
    <text evidence="1">Belongs to the HyuE racemase family.</text>
</comment>
<dbReference type="InterPro" id="IPR053714">
    <property type="entry name" value="Iso_Racemase_Enz_sf"/>
</dbReference>
<dbReference type="Gene3D" id="3.40.50.12500">
    <property type="match status" value="1"/>
</dbReference>
<feature type="non-terminal residue" evidence="2">
    <location>
        <position position="1"/>
    </location>
</feature>
<name>A0A381U4W7_9ZZZZ</name>
<proteinExistence type="inferred from homology"/>
<dbReference type="Pfam" id="PF01177">
    <property type="entry name" value="Asp_Glu_race"/>
    <property type="match status" value="1"/>
</dbReference>
<dbReference type="InterPro" id="IPR015942">
    <property type="entry name" value="Asp/Glu/hydantoin_racemase"/>
</dbReference>
<evidence type="ECO:0000313" key="2">
    <source>
        <dbReference type="EMBL" id="SVA22791.1"/>
    </source>
</evidence>
<evidence type="ECO:0000256" key="1">
    <source>
        <dbReference type="ARBA" id="ARBA00038414"/>
    </source>
</evidence>
<dbReference type="EMBL" id="UINC01005668">
    <property type="protein sequence ID" value="SVA22791.1"/>
    <property type="molecule type" value="Genomic_DNA"/>
</dbReference>
<dbReference type="PANTHER" id="PTHR28047">
    <property type="entry name" value="PROTEIN DCG1"/>
    <property type="match status" value="1"/>
</dbReference>
<dbReference type="PANTHER" id="PTHR28047:SF5">
    <property type="entry name" value="PROTEIN DCG1"/>
    <property type="match status" value="1"/>
</dbReference>